<dbReference type="GO" id="GO:0048476">
    <property type="term" value="C:Holliday junction resolvase complex"/>
    <property type="evidence" value="ECO:0007669"/>
    <property type="project" value="UniProtKB-UniRule"/>
</dbReference>
<feature type="binding site" evidence="13">
    <location>
        <position position="69"/>
    </location>
    <ligand>
        <name>Mg(2+)</name>
        <dbReference type="ChEBI" id="CHEBI:18420"/>
        <label>2</label>
    </ligand>
</feature>
<evidence type="ECO:0000256" key="2">
    <source>
        <dbReference type="ARBA" id="ARBA00022490"/>
    </source>
</evidence>
<comment type="subunit">
    <text evidence="13">Homodimer which binds Holliday junction (HJ) DNA. The HJ becomes 2-fold symmetrical on binding to RuvC with unstacked arms; it has a different conformation from HJ DNA in complex with RuvA. In the full resolvosome a probable DNA-RuvA(4)-RuvB(12)-RuvC(2) complex forms which resolves the HJ.</text>
</comment>
<dbReference type="InterPro" id="IPR012337">
    <property type="entry name" value="RNaseH-like_sf"/>
</dbReference>
<evidence type="ECO:0000313" key="15">
    <source>
        <dbReference type="EMBL" id="TLS67579.1"/>
    </source>
</evidence>
<dbReference type="RefSeq" id="WP_138239012.1">
    <property type="nucleotide sequence ID" value="NZ_VBRY01000005.1"/>
</dbReference>
<evidence type="ECO:0000313" key="16">
    <source>
        <dbReference type="Proteomes" id="UP000306585"/>
    </source>
</evidence>
<evidence type="ECO:0000256" key="9">
    <source>
        <dbReference type="ARBA" id="ARBA00023125"/>
    </source>
</evidence>
<keyword evidence="5 13" id="KW-0255">Endonuclease</keyword>
<dbReference type="CDD" id="cd16962">
    <property type="entry name" value="RuvC"/>
    <property type="match status" value="1"/>
</dbReference>
<dbReference type="GO" id="GO:0005737">
    <property type="term" value="C:cytoplasm"/>
    <property type="evidence" value="ECO:0007669"/>
    <property type="project" value="UniProtKB-SubCell"/>
</dbReference>
<dbReference type="GO" id="GO:0006310">
    <property type="term" value="P:DNA recombination"/>
    <property type="evidence" value="ECO:0007669"/>
    <property type="project" value="UniProtKB-UniRule"/>
</dbReference>
<proteinExistence type="inferred from homology"/>
<dbReference type="OrthoDB" id="9805499at2"/>
<dbReference type="InterPro" id="IPR036397">
    <property type="entry name" value="RNaseH_sf"/>
</dbReference>
<comment type="function">
    <text evidence="13">The RuvA-RuvB-RuvC complex processes Holliday junction (HJ) DNA during genetic recombination and DNA repair. Endonuclease that resolves HJ intermediates. Cleaves cruciform DNA by making single-stranded nicks across the HJ at symmetrical positions within the homologous arms, yielding a 5'-phosphate and a 3'-hydroxyl group; requires a central core of homology in the junction. The consensus cleavage sequence is 5'-(A/T)TT(C/G)-3'. Cleavage occurs on the 3'-side of the TT dinucleotide at the point of strand exchange. HJ branch migration catalyzed by RuvA-RuvB allows RuvC to scan DNA until it finds its consensus sequence, where it cleaves and resolves the cruciform DNA.</text>
</comment>
<dbReference type="EC" id="3.1.21.10" evidence="13 14"/>
<keyword evidence="9 13" id="KW-0238">DNA-binding</keyword>
<dbReference type="EMBL" id="VBRY01000005">
    <property type="protein sequence ID" value="TLS67579.1"/>
    <property type="molecule type" value="Genomic_DNA"/>
</dbReference>
<name>A0A5R9GRN3_9PROT</name>
<dbReference type="PROSITE" id="PS01321">
    <property type="entry name" value="RUVC"/>
    <property type="match status" value="1"/>
</dbReference>
<keyword evidence="2 13" id="KW-0963">Cytoplasm</keyword>
<keyword evidence="7 13" id="KW-0378">Hydrolase</keyword>
<reference evidence="15 16" key="1">
    <citation type="journal article" date="2019" name="Appl. Environ. Microbiol.">
        <title>Environmental Evidence and Genomic Insight of Iron-oxidizing Bacteria Preference Towards More Corrosion Resistant Stainless Steel at Higher Salinities.</title>
        <authorList>
            <person name="Garrison C.E."/>
            <person name="Price K.A."/>
            <person name="Field E.K."/>
        </authorList>
    </citation>
    <scope>NUCLEOTIDE SEQUENCE [LARGE SCALE GENOMIC DNA]</scope>
    <source>
        <strain evidence="15 16">P3</strain>
    </source>
</reference>
<keyword evidence="6 13" id="KW-0227">DNA damage</keyword>
<comment type="catalytic activity">
    <reaction evidence="12 13">
        <text>Endonucleolytic cleavage at a junction such as a reciprocal single-stranded crossover between two homologous DNA duplexes (Holliday junction).</text>
        <dbReference type="EC" id="3.1.21.10"/>
    </reaction>
</comment>
<evidence type="ECO:0000256" key="3">
    <source>
        <dbReference type="ARBA" id="ARBA00022722"/>
    </source>
</evidence>
<evidence type="ECO:0000256" key="7">
    <source>
        <dbReference type="ARBA" id="ARBA00022801"/>
    </source>
</evidence>
<organism evidence="15 16">
    <name type="scientific">Mariprofundus erugo</name>
    <dbReference type="NCBI Taxonomy" id="2528639"/>
    <lineage>
        <taxon>Bacteria</taxon>
        <taxon>Pseudomonadati</taxon>
        <taxon>Pseudomonadota</taxon>
        <taxon>Candidatius Mariprofundia</taxon>
        <taxon>Mariprofundales</taxon>
        <taxon>Mariprofundaceae</taxon>
        <taxon>Mariprofundus</taxon>
    </lineage>
</organism>
<feature type="active site" evidence="13">
    <location>
        <position position="69"/>
    </location>
</feature>
<evidence type="ECO:0000256" key="1">
    <source>
        <dbReference type="ARBA" id="ARBA00009518"/>
    </source>
</evidence>
<dbReference type="PANTHER" id="PTHR30194:SF3">
    <property type="entry name" value="CROSSOVER JUNCTION ENDODEOXYRIBONUCLEASE RUVC"/>
    <property type="match status" value="1"/>
</dbReference>
<dbReference type="PRINTS" id="PR00696">
    <property type="entry name" value="RSOLVASERUVC"/>
</dbReference>
<comment type="caution">
    <text evidence="15">The sequence shown here is derived from an EMBL/GenBank/DDBJ whole genome shotgun (WGS) entry which is preliminary data.</text>
</comment>
<sequence>MKPVRIIGVDPGSLKTGVGIIDVQGNRIRHVHHTVIRCGNGDFDTRLHLLFTGLRSLIREFKPATAAIEDVFVSKNVNSALKLGQARGALIAACGECDLRVSPYSPTMVKQAVVGFGRAEKEQVQHMVRVLLHPPEPLAEDAADALAVAICHAHHAPMQKLVSSIC</sequence>
<evidence type="ECO:0000256" key="4">
    <source>
        <dbReference type="ARBA" id="ARBA00022723"/>
    </source>
</evidence>
<dbReference type="GO" id="GO:0000287">
    <property type="term" value="F:magnesium ion binding"/>
    <property type="evidence" value="ECO:0007669"/>
    <property type="project" value="UniProtKB-UniRule"/>
</dbReference>
<evidence type="ECO:0000256" key="13">
    <source>
        <dbReference type="HAMAP-Rule" id="MF_00034"/>
    </source>
</evidence>
<accession>A0A5R9GRN3</accession>
<comment type="subcellular location">
    <subcellularLocation>
        <location evidence="13">Cytoplasm</location>
    </subcellularLocation>
</comment>
<dbReference type="InterPro" id="IPR020563">
    <property type="entry name" value="X-over_junc_endoDNase_Mg_BS"/>
</dbReference>
<keyword evidence="11 13" id="KW-0234">DNA repair</keyword>
<feature type="active site" evidence="13">
    <location>
        <position position="10"/>
    </location>
</feature>
<dbReference type="SUPFAM" id="SSF53098">
    <property type="entry name" value="Ribonuclease H-like"/>
    <property type="match status" value="1"/>
</dbReference>
<evidence type="ECO:0000256" key="10">
    <source>
        <dbReference type="ARBA" id="ARBA00023172"/>
    </source>
</evidence>
<dbReference type="GO" id="GO:0008821">
    <property type="term" value="F:crossover junction DNA endonuclease activity"/>
    <property type="evidence" value="ECO:0007669"/>
    <property type="project" value="UniProtKB-UniRule"/>
</dbReference>
<feature type="binding site" evidence="13">
    <location>
        <position position="10"/>
    </location>
    <ligand>
        <name>Mg(2+)</name>
        <dbReference type="ChEBI" id="CHEBI:18420"/>
        <label>1</label>
    </ligand>
</feature>
<dbReference type="HAMAP" id="MF_00034">
    <property type="entry name" value="RuvC"/>
    <property type="match status" value="1"/>
</dbReference>
<keyword evidence="4 13" id="KW-0479">Metal-binding</keyword>
<evidence type="ECO:0000256" key="6">
    <source>
        <dbReference type="ARBA" id="ARBA00022763"/>
    </source>
</evidence>
<keyword evidence="3 13" id="KW-0540">Nuclease</keyword>
<dbReference type="PANTHER" id="PTHR30194">
    <property type="entry name" value="CROSSOVER JUNCTION ENDODEOXYRIBONUCLEASE RUVC"/>
    <property type="match status" value="1"/>
</dbReference>
<feature type="binding site" evidence="13">
    <location>
        <position position="141"/>
    </location>
    <ligand>
        <name>Mg(2+)</name>
        <dbReference type="ChEBI" id="CHEBI:18420"/>
        <label>1</label>
    </ligand>
</feature>
<comment type="cofactor">
    <cofactor evidence="13">
        <name>Mg(2+)</name>
        <dbReference type="ChEBI" id="CHEBI:18420"/>
    </cofactor>
    <text evidence="13">Binds 2 Mg(2+) ion per subunit.</text>
</comment>
<comment type="similarity">
    <text evidence="1 13">Belongs to the RuvC family.</text>
</comment>
<protein>
    <recommendedName>
        <fullName evidence="13 14">Crossover junction endodeoxyribonuclease RuvC</fullName>
        <ecNumber evidence="13 14">3.1.21.10</ecNumber>
    </recommendedName>
    <alternativeName>
        <fullName evidence="13">Holliday junction nuclease RuvC</fullName>
    </alternativeName>
    <alternativeName>
        <fullName evidence="13">Holliday junction resolvase RuvC</fullName>
    </alternativeName>
</protein>
<dbReference type="InterPro" id="IPR002176">
    <property type="entry name" value="X-over_junc_endoDNase_RuvC"/>
</dbReference>
<dbReference type="NCBIfam" id="TIGR00228">
    <property type="entry name" value="ruvC"/>
    <property type="match status" value="1"/>
</dbReference>
<gene>
    <name evidence="13 15" type="primary">ruvC</name>
    <name evidence="15" type="ORF">FEF65_06595</name>
</gene>
<dbReference type="GO" id="GO:0006281">
    <property type="term" value="P:DNA repair"/>
    <property type="evidence" value="ECO:0007669"/>
    <property type="project" value="UniProtKB-UniRule"/>
</dbReference>
<evidence type="ECO:0000256" key="11">
    <source>
        <dbReference type="ARBA" id="ARBA00023204"/>
    </source>
</evidence>
<dbReference type="Gene3D" id="3.30.420.10">
    <property type="entry name" value="Ribonuclease H-like superfamily/Ribonuclease H"/>
    <property type="match status" value="1"/>
</dbReference>
<keyword evidence="10 13" id="KW-0233">DNA recombination</keyword>
<keyword evidence="8 13" id="KW-0460">Magnesium</keyword>
<dbReference type="Pfam" id="PF02075">
    <property type="entry name" value="RuvC"/>
    <property type="match status" value="1"/>
</dbReference>
<keyword evidence="16" id="KW-1185">Reference proteome</keyword>
<evidence type="ECO:0000256" key="14">
    <source>
        <dbReference type="NCBIfam" id="TIGR00228"/>
    </source>
</evidence>
<feature type="active site" evidence="13">
    <location>
        <position position="141"/>
    </location>
</feature>
<evidence type="ECO:0000256" key="12">
    <source>
        <dbReference type="ARBA" id="ARBA00029354"/>
    </source>
</evidence>
<dbReference type="Proteomes" id="UP000306585">
    <property type="component" value="Unassembled WGS sequence"/>
</dbReference>
<dbReference type="GO" id="GO:0003677">
    <property type="term" value="F:DNA binding"/>
    <property type="evidence" value="ECO:0007669"/>
    <property type="project" value="UniProtKB-KW"/>
</dbReference>
<dbReference type="FunFam" id="3.30.420.10:FF:000002">
    <property type="entry name" value="Crossover junction endodeoxyribonuclease RuvC"/>
    <property type="match status" value="1"/>
</dbReference>
<evidence type="ECO:0000256" key="5">
    <source>
        <dbReference type="ARBA" id="ARBA00022759"/>
    </source>
</evidence>
<dbReference type="AlphaFoldDB" id="A0A5R9GRN3"/>
<evidence type="ECO:0000256" key="8">
    <source>
        <dbReference type="ARBA" id="ARBA00022842"/>
    </source>
</evidence>